<dbReference type="AlphaFoldDB" id="A0A072TL53"/>
<dbReference type="Pfam" id="PF13516">
    <property type="entry name" value="LRR_6"/>
    <property type="match status" value="1"/>
</dbReference>
<keyword evidence="6" id="KW-1133">Transmembrane helix</keyword>
<dbReference type="GO" id="GO:0016301">
    <property type="term" value="F:kinase activity"/>
    <property type="evidence" value="ECO:0007669"/>
    <property type="project" value="UniProtKB-KW"/>
</dbReference>
<evidence type="ECO:0000256" key="1">
    <source>
        <dbReference type="ARBA" id="ARBA00004479"/>
    </source>
</evidence>
<gene>
    <name evidence="10" type="ordered locus">MTR_8g007355</name>
</gene>
<organism evidence="10 12">
    <name type="scientific">Medicago truncatula</name>
    <name type="common">Barrel medic</name>
    <name type="synonym">Medicago tribuloides</name>
    <dbReference type="NCBI Taxonomy" id="3880"/>
    <lineage>
        <taxon>Eukaryota</taxon>
        <taxon>Viridiplantae</taxon>
        <taxon>Streptophyta</taxon>
        <taxon>Embryophyta</taxon>
        <taxon>Tracheophyta</taxon>
        <taxon>Spermatophyta</taxon>
        <taxon>Magnoliopsida</taxon>
        <taxon>eudicotyledons</taxon>
        <taxon>Gunneridae</taxon>
        <taxon>Pentapetalae</taxon>
        <taxon>rosids</taxon>
        <taxon>fabids</taxon>
        <taxon>Fabales</taxon>
        <taxon>Fabaceae</taxon>
        <taxon>Papilionoideae</taxon>
        <taxon>50 kb inversion clade</taxon>
        <taxon>NPAAA clade</taxon>
        <taxon>Hologalegina</taxon>
        <taxon>IRL clade</taxon>
        <taxon>Trifolieae</taxon>
        <taxon>Medicago</taxon>
    </lineage>
</organism>
<dbReference type="Pfam" id="PF00560">
    <property type="entry name" value="LRR_1"/>
    <property type="match status" value="2"/>
</dbReference>
<dbReference type="GO" id="GO:0016020">
    <property type="term" value="C:membrane"/>
    <property type="evidence" value="ECO:0007669"/>
    <property type="project" value="UniProtKB-SubCell"/>
</dbReference>
<dbReference type="HOGENOM" id="CLU_947874_0_0_1"/>
<keyword evidence="9" id="KW-0325">Glycoprotein</keyword>
<evidence type="ECO:0000256" key="2">
    <source>
        <dbReference type="ARBA" id="ARBA00022614"/>
    </source>
</evidence>
<proteinExistence type="predicted"/>
<evidence type="ECO:0000256" key="7">
    <source>
        <dbReference type="ARBA" id="ARBA00023136"/>
    </source>
</evidence>
<dbReference type="InterPro" id="IPR001611">
    <property type="entry name" value="Leu-rich_rpt"/>
</dbReference>
<evidence type="ECO:0000256" key="8">
    <source>
        <dbReference type="ARBA" id="ARBA00023170"/>
    </source>
</evidence>
<dbReference type="InterPro" id="IPR032675">
    <property type="entry name" value="LRR_dom_sf"/>
</dbReference>
<dbReference type="STRING" id="3880.A0A072TL53"/>
<keyword evidence="10" id="KW-0418">Kinase</keyword>
<dbReference type="InterPro" id="IPR046956">
    <property type="entry name" value="RLP23-like"/>
</dbReference>
<reference evidence="11" key="3">
    <citation type="submission" date="2015-04" db="UniProtKB">
        <authorList>
            <consortium name="EnsemblPlants"/>
        </authorList>
    </citation>
    <scope>IDENTIFICATION</scope>
    <source>
        <strain evidence="11">cv. Jemalong A17</strain>
    </source>
</reference>
<dbReference type="SUPFAM" id="SSF52058">
    <property type="entry name" value="L domain-like"/>
    <property type="match status" value="1"/>
</dbReference>
<evidence type="ECO:0000256" key="6">
    <source>
        <dbReference type="ARBA" id="ARBA00022989"/>
    </source>
</evidence>
<evidence type="ECO:0000256" key="4">
    <source>
        <dbReference type="ARBA" id="ARBA00022729"/>
    </source>
</evidence>
<evidence type="ECO:0000256" key="5">
    <source>
        <dbReference type="ARBA" id="ARBA00022737"/>
    </source>
</evidence>
<keyword evidence="7" id="KW-0472">Membrane</keyword>
<name>A0A072TL53_MEDTR</name>
<dbReference type="PRINTS" id="PR00019">
    <property type="entry name" value="LEURICHRPT"/>
</dbReference>
<dbReference type="Pfam" id="PF13855">
    <property type="entry name" value="LRR_8"/>
    <property type="match status" value="1"/>
</dbReference>
<keyword evidence="8 10" id="KW-0675">Receptor</keyword>
<keyword evidence="10" id="KW-0808">Transferase</keyword>
<keyword evidence="5" id="KW-0677">Repeat</keyword>
<keyword evidence="2" id="KW-0433">Leucine-rich repeat</keyword>
<keyword evidence="3" id="KW-0812">Transmembrane</keyword>
<dbReference type="EnsemblPlants" id="KEH17916">
    <property type="protein sequence ID" value="KEH17916"/>
    <property type="gene ID" value="MTR_8g007355"/>
</dbReference>
<dbReference type="EMBL" id="CM001224">
    <property type="protein sequence ID" value="KEH17916.1"/>
    <property type="molecule type" value="Genomic_DNA"/>
</dbReference>
<dbReference type="FunFam" id="3.80.10.10:FF:000041">
    <property type="entry name" value="LRR receptor-like serine/threonine-protein kinase ERECTA"/>
    <property type="match status" value="1"/>
</dbReference>
<dbReference type="Gene3D" id="3.80.10.10">
    <property type="entry name" value="Ribonuclease Inhibitor"/>
    <property type="match status" value="1"/>
</dbReference>
<evidence type="ECO:0000313" key="12">
    <source>
        <dbReference type="Proteomes" id="UP000002051"/>
    </source>
</evidence>
<dbReference type="PANTHER" id="PTHR48061:SF49">
    <property type="entry name" value="DISEASE RESISTANCE FAMILY PROTEIN_LRR PROTEIN"/>
    <property type="match status" value="1"/>
</dbReference>
<sequence>MKVVDNCVSFPVASFMILRKECDIPFMLKNSDYLCEIFMLEKRGVTLSLEYCGLIGTFPQKIFQIAALSFIDLYYNNDLHGSFPNYSLSESLRRIRVSYTSLSGELPNSIGKLRYLSELDLPYCQFNGTLPNSMSNLTHLTYLDLSQNNLRGVIPSSLFTLPSIEKILLAFNKFIKLDEFINVSSSILNSLDLSYNDLSGPFPIFIFQLKSIHFLDLSFNKINGSLHLDKFLELKNLTSLDISHNNLFVNWNAINVEPSSFPQISELKLASCNLKTFPSDLSRPFREPNSRSTS</sequence>
<protein>
    <submittedName>
        <fullName evidence="10">LRR receptor-like kinase</fullName>
    </submittedName>
</protein>
<reference evidence="10 12" key="2">
    <citation type="journal article" date="2014" name="BMC Genomics">
        <title>An improved genome release (version Mt4.0) for the model legume Medicago truncatula.</title>
        <authorList>
            <person name="Tang H."/>
            <person name="Krishnakumar V."/>
            <person name="Bidwell S."/>
            <person name="Rosen B."/>
            <person name="Chan A."/>
            <person name="Zhou S."/>
            <person name="Gentzbittel L."/>
            <person name="Childs K.L."/>
            <person name="Yandell M."/>
            <person name="Gundlach H."/>
            <person name="Mayer K.F."/>
            <person name="Schwartz D.C."/>
            <person name="Town C.D."/>
        </authorList>
    </citation>
    <scope>GENOME REANNOTATION</scope>
    <source>
        <strain evidence="10">A17</strain>
        <strain evidence="11 12">cv. Jemalong A17</strain>
    </source>
</reference>
<keyword evidence="4" id="KW-0732">Signal</keyword>
<keyword evidence="12" id="KW-1185">Reference proteome</keyword>
<evidence type="ECO:0000313" key="11">
    <source>
        <dbReference type="EnsemblPlants" id="KEH17916"/>
    </source>
</evidence>
<reference evidence="10 12" key="1">
    <citation type="journal article" date="2011" name="Nature">
        <title>The Medicago genome provides insight into the evolution of rhizobial symbioses.</title>
        <authorList>
            <person name="Young N.D."/>
            <person name="Debelle F."/>
            <person name="Oldroyd G.E."/>
            <person name="Geurts R."/>
            <person name="Cannon S.B."/>
            <person name="Udvardi M.K."/>
            <person name="Benedito V.A."/>
            <person name="Mayer K.F."/>
            <person name="Gouzy J."/>
            <person name="Schoof H."/>
            <person name="Van de Peer Y."/>
            <person name="Proost S."/>
            <person name="Cook D.R."/>
            <person name="Meyers B.C."/>
            <person name="Spannagl M."/>
            <person name="Cheung F."/>
            <person name="De Mita S."/>
            <person name="Krishnakumar V."/>
            <person name="Gundlach H."/>
            <person name="Zhou S."/>
            <person name="Mudge J."/>
            <person name="Bharti A.K."/>
            <person name="Murray J.D."/>
            <person name="Naoumkina M.A."/>
            <person name="Rosen B."/>
            <person name="Silverstein K.A."/>
            <person name="Tang H."/>
            <person name="Rombauts S."/>
            <person name="Zhao P.X."/>
            <person name="Zhou P."/>
            <person name="Barbe V."/>
            <person name="Bardou P."/>
            <person name="Bechner M."/>
            <person name="Bellec A."/>
            <person name="Berger A."/>
            <person name="Berges H."/>
            <person name="Bidwell S."/>
            <person name="Bisseling T."/>
            <person name="Choisne N."/>
            <person name="Couloux A."/>
            <person name="Denny R."/>
            <person name="Deshpande S."/>
            <person name="Dai X."/>
            <person name="Doyle J.J."/>
            <person name="Dudez A.M."/>
            <person name="Farmer A.D."/>
            <person name="Fouteau S."/>
            <person name="Franken C."/>
            <person name="Gibelin C."/>
            <person name="Gish J."/>
            <person name="Goldstein S."/>
            <person name="Gonzalez A.J."/>
            <person name="Green P.J."/>
            <person name="Hallab A."/>
            <person name="Hartog M."/>
            <person name="Hua A."/>
            <person name="Humphray S.J."/>
            <person name="Jeong D.H."/>
            <person name="Jing Y."/>
            <person name="Jocker A."/>
            <person name="Kenton S.M."/>
            <person name="Kim D.J."/>
            <person name="Klee K."/>
            <person name="Lai H."/>
            <person name="Lang C."/>
            <person name="Lin S."/>
            <person name="Macmil S.L."/>
            <person name="Magdelenat G."/>
            <person name="Matthews L."/>
            <person name="McCorrison J."/>
            <person name="Monaghan E.L."/>
            <person name="Mun J.H."/>
            <person name="Najar F.Z."/>
            <person name="Nicholson C."/>
            <person name="Noirot C."/>
            <person name="O'Bleness M."/>
            <person name="Paule C.R."/>
            <person name="Poulain J."/>
            <person name="Prion F."/>
            <person name="Qin B."/>
            <person name="Qu C."/>
            <person name="Retzel E.F."/>
            <person name="Riddle C."/>
            <person name="Sallet E."/>
            <person name="Samain S."/>
            <person name="Samson N."/>
            <person name="Sanders I."/>
            <person name="Saurat O."/>
            <person name="Scarpelli C."/>
            <person name="Schiex T."/>
            <person name="Segurens B."/>
            <person name="Severin A.J."/>
            <person name="Sherrier D.J."/>
            <person name="Shi R."/>
            <person name="Sims S."/>
            <person name="Singer S.R."/>
            <person name="Sinharoy S."/>
            <person name="Sterck L."/>
            <person name="Viollet A."/>
            <person name="Wang B.B."/>
            <person name="Wang K."/>
            <person name="Wang M."/>
            <person name="Wang X."/>
            <person name="Warfsmann J."/>
            <person name="Weissenbach J."/>
            <person name="White D.D."/>
            <person name="White J.D."/>
            <person name="Wiley G.B."/>
            <person name="Wincker P."/>
            <person name="Xing Y."/>
            <person name="Yang L."/>
            <person name="Yao Z."/>
            <person name="Ying F."/>
            <person name="Zhai J."/>
            <person name="Zhou L."/>
            <person name="Zuber A."/>
            <person name="Denarie J."/>
            <person name="Dixon R.A."/>
            <person name="May G.D."/>
            <person name="Schwartz D.C."/>
            <person name="Rogers J."/>
            <person name="Quetier F."/>
            <person name="Town C.D."/>
            <person name="Roe B.A."/>
        </authorList>
    </citation>
    <scope>NUCLEOTIDE SEQUENCE [LARGE SCALE GENOMIC DNA]</scope>
    <source>
        <strain evidence="10">A17</strain>
        <strain evidence="11 12">cv. Jemalong A17</strain>
    </source>
</reference>
<dbReference type="PANTHER" id="PTHR48061">
    <property type="entry name" value="LEUCINE-RICH REPEAT RECEPTOR PROTEIN KINASE EMS1-LIKE-RELATED"/>
    <property type="match status" value="1"/>
</dbReference>
<dbReference type="Proteomes" id="UP000002051">
    <property type="component" value="Chromosome 8"/>
</dbReference>
<comment type="subcellular location">
    <subcellularLocation>
        <location evidence="1">Membrane</location>
        <topology evidence="1">Single-pass type I membrane protein</topology>
    </subcellularLocation>
</comment>
<accession>A0A072TL53</accession>
<evidence type="ECO:0000256" key="9">
    <source>
        <dbReference type="ARBA" id="ARBA00023180"/>
    </source>
</evidence>
<evidence type="ECO:0000313" key="10">
    <source>
        <dbReference type="EMBL" id="KEH17916.1"/>
    </source>
</evidence>
<evidence type="ECO:0000256" key="3">
    <source>
        <dbReference type="ARBA" id="ARBA00022692"/>
    </source>
</evidence>